<evidence type="ECO:0000313" key="1">
    <source>
        <dbReference type="EMBL" id="MBL4932286.1"/>
    </source>
</evidence>
<dbReference type="RefSeq" id="WP_202767652.1">
    <property type="nucleotide sequence ID" value="NZ_JAESWA010000022.1"/>
</dbReference>
<sequence length="45" mass="5489">MKLTYRRYIGLKALGWSDRQIMKMHKLNYNEFAFFKKGHKGVLRI</sequence>
<evidence type="ECO:0000313" key="2">
    <source>
        <dbReference type="Proteomes" id="UP000623681"/>
    </source>
</evidence>
<gene>
    <name evidence="1" type="ORF">JK634_10745</name>
</gene>
<comment type="caution">
    <text evidence="1">The sequence shown here is derived from an EMBL/GenBank/DDBJ whole genome shotgun (WGS) entry which is preliminary data.</text>
</comment>
<name>A0A937FIW1_9CLOT</name>
<dbReference type="Proteomes" id="UP000623681">
    <property type="component" value="Unassembled WGS sequence"/>
</dbReference>
<keyword evidence="2" id="KW-1185">Reference proteome</keyword>
<dbReference type="AlphaFoldDB" id="A0A937FIW1"/>
<proteinExistence type="predicted"/>
<protein>
    <submittedName>
        <fullName evidence="1">Uncharacterized protein</fullName>
    </submittedName>
</protein>
<reference evidence="1" key="1">
    <citation type="submission" date="2021-01" db="EMBL/GenBank/DDBJ databases">
        <title>Genome public.</title>
        <authorList>
            <person name="Liu C."/>
            <person name="Sun Q."/>
        </authorList>
    </citation>
    <scope>NUCLEOTIDE SEQUENCE</scope>
    <source>
        <strain evidence="1">YIM B02565</strain>
    </source>
</reference>
<accession>A0A937FIW1</accession>
<dbReference type="EMBL" id="JAESWA010000022">
    <property type="protein sequence ID" value="MBL4932286.1"/>
    <property type="molecule type" value="Genomic_DNA"/>
</dbReference>
<organism evidence="1 2">
    <name type="scientific">Clostridium paridis</name>
    <dbReference type="NCBI Taxonomy" id="2803863"/>
    <lineage>
        <taxon>Bacteria</taxon>
        <taxon>Bacillati</taxon>
        <taxon>Bacillota</taxon>
        <taxon>Clostridia</taxon>
        <taxon>Eubacteriales</taxon>
        <taxon>Clostridiaceae</taxon>
        <taxon>Clostridium</taxon>
    </lineage>
</organism>